<evidence type="ECO:0000313" key="17">
    <source>
        <dbReference type="Proteomes" id="UP000770889"/>
    </source>
</evidence>
<keyword evidence="5 12" id="KW-0378">Hydrolase</keyword>
<evidence type="ECO:0000256" key="1">
    <source>
        <dbReference type="ARBA" id="ARBA00007484"/>
    </source>
</evidence>
<dbReference type="GO" id="GO:0009432">
    <property type="term" value="P:SOS response"/>
    <property type="evidence" value="ECO:0007669"/>
    <property type="project" value="UniProtKB-UniRule"/>
</dbReference>
<dbReference type="SUPFAM" id="SSF51306">
    <property type="entry name" value="LexA/Signal peptidase"/>
    <property type="match status" value="1"/>
</dbReference>
<dbReference type="Pfam" id="PF00717">
    <property type="entry name" value="Peptidase_S24"/>
    <property type="match status" value="1"/>
</dbReference>
<evidence type="ECO:0000256" key="6">
    <source>
        <dbReference type="ARBA" id="ARBA00022813"/>
    </source>
</evidence>
<dbReference type="GO" id="GO:0006260">
    <property type="term" value="P:DNA replication"/>
    <property type="evidence" value="ECO:0007669"/>
    <property type="project" value="UniProtKB-UniRule"/>
</dbReference>
<comment type="catalytic activity">
    <reaction evidence="12">
        <text>Hydrolysis of Ala-|-Gly bond in repressor LexA.</text>
        <dbReference type="EC" id="3.4.21.88"/>
    </reaction>
</comment>
<proteinExistence type="inferred from homology"/>
<dbReference type="GO" id="GO:0045892">
    <property type="term" value="P:negative regulation of DNA-templated transcription"/>
    <property type="evidence" value="ECO:0007669"/>
    <property type="project" value="UniProtKB-UniRule"/>
</dbReference>
<name>A0A944MC77_9GAMM</name>
<evidence type="ECO:0000256" key="12">
    <source>
        <dbReference type="HAMAP-Rule" id="MF_00015"/>
    </source>
</evidence>
<evidence type="ECO:0000256" key="7">
    <source>
        <dbReference type="ARBA" id="ARBA00023015"/>
    </source>
</evidence>
<keyword evidence="9 12" id="KW-0804">Transcription</keyword>
<keyword evidence="3 12" id="KW-0235">DNA replication</keyword>
<dbReference type="PANTHER" id="PTHR33516">
    <property type="entry name" value="LEXA REPRESSOR"/>
    <property type="match status" value="1"/>
</dbReference>
<keyword evidence="2 12" id="KW-0678">Repressor</keyword>
<comment type="similarity">
    <text evidence="1 12 13">Belongs to the peptidase S24 family.</text>
</comment>
<feature type="site" description="Cleavage; by autolysis" evidence="12">
    <location>
        <begin position="84"/>
        <end position="85"/>
    </location>
</feature>
<feature type="active site" description="For autocatalytic cleavage activity" evidence="12">
    <location>
        <position position="118"/>
    </location>
</feature>
<evidence type="ECO:0000256" key="10">
    <source>
        <dbReference type="ARBA" id="ARBA00023204"/>
    </source>
</evidence>
<dbReference type="EMBL" id="JAHHGM010000005">
    <property type="protein sequence ID" value="MBT2988722.1"/>
    <property type="molecule type" value="Genomic_DNA"/>
</dbReference>
<protein>
    <recommendedName>
        <fullName evidence="12">LexA repressor</fullName>
        <ecNumber evidence="12">3.4.21.88</ecNumber>
    </recommendedName>
</protein>
<dbReference type="InterPro" id="IPR036286">
    <property type="entry name" value="LexA/Signal_pep-like_sf"/>
</dbReference>
<dbReference type="Proteomes" id="UP000770889">
    <property type="component" value="Unassembled WGS sequence"/>
</dbReference>
<evidence type="ECO:0000256" key="5">
    <source>
        <dbReference type="ARBA" id="ARBA00022801"/>
    </source>
</evidence>
<dbReference type="FunFam" id="2.10.109.10:FF:000001">
    <property type="entry name" value="LexA repressor"/>
    <property type="match status" value="1"/>
</dbReference>
<dbReference type="GO" id="GO:0006281">
    <property type="term" value="P:DNA repair"/>
    <property type="evidence" value="ECO:0007669"/>
    <property type="project" value="UniProtKB-UniRule"/>
</dbReference>
<dbReference type="CDD" id="cd06529">
    <property type="entry name" value="S24_LexA-like"/>
    <property type="match status" value="1"/>
</dbReference>
<dbReference type="PANTHER" id="PTHR33516:SF2">
    <property type="entry name" value="LEXA REPRESSOR-RELATED"/>
    <property type="match status" value="1"/>
</dbReference>
<feature type="domain" description="LexA repressor DNA-binding" evidence="15">
    <location>
        <begin position="2"/>
        <end position="64"/>
    </location>
</feature>
<keyword evidence="6 12" id="KW-0068">Autocatalytic cleavage</keyword>
<keyword evidence="11 12" id="KW-0742">SOS response</keyword>
<dbReference type="GO" id="GO:0004252">
    <property type="term" value="F:serine-type endopeptidase activity"/>
    <property type="evidence" value="ECO:0007669"/>
    <property type="project" value="UniProtKB-UniRule"/>
</dbReference>
<dbReference type="InterPro" id="IPR015927">
    <property type="entry name" value="Peptidase_S24_S26A/B/C"/>
</dbReference>
<evidence type="ECO:0000256" key="8">
    <source>
        <dbReference type="ARBA" id="ARBA00023125"/>
    </source>
</evidence>
<dbReference type="InterPro" id="IPR006200">
    <property type="entry name" value="LexA"/>
</dbReference>
<organism evidence="16 17">
    <name type="scientific">Candidatus Thiodiazotropha taylori</name>
    <dbReference type="NCBI Taxonomy" id="2792791"/>
    <lineage>
        <taxon>Bacteria</taxon>
        <taxon>Pseudomonadati</taxon>
        <taxon>Pseudomonadota</taxon>
        <taxon>Gammaproteobacteria</taxon>
        <taxon>Chromatiales</taxon>
        <taxon>Sedimenticolaceae</taxon>
        <taxon>Candidatus Thiodiazotropha</taxon>
    </lineage>
</organism>
<evidence type="ECO:0000256" key="13">
    <source>
        <dbReference type="RuleBase" id="RU003991"/>
    </source>
</evidence>
<evidence type="ECO:0000256" key="4">
    <source>
        <dbReference type="ARBA" id="ARBA00022763"/>
    </source>
</evidence>
<dbReference type="Gene3D" id="2.10.109.10">
    <property type="entry name" value="Umud Fragment, subunit A"/>
    <property type="match status" value="1"/>
</dbReference>
<dbReference type="NCBIfam" id="TIGR00498">
    <property type="entry name" value="lexA"/>
    <property type="match status" value="1"/>
</dbReference>
<reference evidence="16 17" key="1">
    <citation type="submission" date="2021-05" db="EMBL/GenBank/DDBJ databases">
        <title>Genetic and Functional Diversity in Clade A Lucinid endosymbionts from the Bahamas.</title>
        <authorList>
            <person name="Giani N.M."/>
            <person name="Engel A.S."/>
            <person name="Campbell B.J."/>
        </authorList>
    </citation>
    <scope>NUCLEOTIDE SEQUENCE [LARGE SCALE GENOMIC DNA]</scope>
    <source>
        <strain evidence="16">LUC16012Gg_MoonRockCtena</strain>
    </source>
</reference>
<evidence type="ECO:0000259" key="14">
    <source>
        <dbReference type="Pfam" id="PF00717"/>
    </source>
</evidence>
<dbReference type="InterPro" id="IPR036390">
    <property type="entry name" value="WH_DNA-bd_sf"/>
</dbReference>
<dbReference type="GO" id="GO:0006508">
    <property type="term" value="P:proteolysis"/>
    <property type="evidence" value="ECO:0007669"/>
    <property type="project" value="InterPro"/>
</dbReference>
<evidence type="ECO:0000259" key="15">
    <source>
        <dbReference type="Pfam" id="PF01726"/>
    </source>
</evidence>
<dbReference type="Gene3D" id="1.10.10.10">
    <property type="entry name" value="Winged helix-like DNA-binding domain superfamily/Winged helix DNA-binding domain"/>
    <property type="match status" value="1"/>
</dbReference>
<evidence type="ECO:0000256" key="11">
    <source>
        <dbReference type="ARBA" id="ARBA00023236"/>
    </source>
</evidence>
<keyword evidence="8 12" id="KW-0238">DNA-binding</keyword>
<feature type="DNA-binding region" description="H-T-H motif" evidence="12">
    <location>
        <begin position="27"/>
        <end position="47"/>
    </location>
</feature>
<dbReference type="InterPro" id="IPR039418">
    <property type="entry name" value="LexA-like"/>
</dbReference>
<dbReference type="GO" id="GO:0003677">
    <property type="term" value="F:DNA binding"/>
    <property type="evidence" value="ECO:0007669"/>
    <property type="project" value="UniProtKB-UniRule"/>
</dbReference>
<evidence type="ECO:0000256" key="3">
    <source>
        <dbReference type="ARBA" id="ARBA00022705"/>
    </source>
</evidence>
<keyword evidence="10 12" id="KW-0234">DNA repair</keyword>
<evidence type="ECO:0000313" key="16">
    <source>
        <dbReference type="EMBL" id="MBT2988722.1"/>
    </source>
</evidence>
<dbReference type="InterPro" id="IPR050077">
    <property type="entry name" value="LexA_repressor"/>
</dbReference>
<evidence type="ECO:0000256" key="2">
    <source>
        <dbReference type="ARBA" id="ARBA00022491"/>
    </source>
</evidence>
<dbReference type="InterPro" id="IPR006197">
    <property type="entry name" value="Peptidase_S24_LexA"/>
</dbReference>
<feature type="domain" description="Peptidase S24/S26A/S26B/S26C" evidence="14">
    <location>
        <begin position="77"/>
        <end position="190"/>
    </location>
</feature>
<dbReference type="AlphaFoldDB" id="A0A944MC77"/>
<dbReference type="EC" id="3.4.21.88" evidence="12"/>
<sequence>MKLTRRQQEIYRILRDNIDHHQLPPTYEELCRMLGLKSRGSLHKHIQALVGAGLVEPMEGLKRGIRLVEPGADEGIPYLGRIAAGRPIEAVGQAERMQVPDALLGRGPCYVLQVSGDSMIDEGIHDGDYVVIEAQVQARDGDIVVALIDNEEATLKRIEQRPGKVILHPANPSMSAMIYEPQQVRIQGVLRGLLRSYAK</sequence>
<dbReference type="InterPro" id="IPR036388">
    <property type="entry name" value="WH-like_DNA-bd_sf"/>
</dbReference>
<accession>A0A944MC77</accession>
<comment type="caution">
    <text evidence="16">The sequence shown here is derived from an EMBL/GenBank/DDBJ whole genome shotgun (WGS) entry which is preliminary data.</text>
</comment>
<gene>
    <name evidence="12 16" type="primary">lexA</name>
    <name evidence="16" type="ORF">KME65_07125</name>
</gene>
<dbReference type="HAMAP" id="MF_00015">
    <property type="entry name" value="LexA"/>
    <property type="match status" value="1"/>
</dbReference>
<comment type="function">
    <text evidence="12">Represses a number of genes involved in the response to DNA damage (SOS response), including recA and lexA. In the presence of single-stranded DNA, RecA interacts with LexA causing an autocatalytic cleavage which disrupts the DNA-binding part of LexA, leading to derepression of the SOS regulon and eventually DNA repair.</text>
</comment>
<keyword evidence="7 12" id="KW-0805">Transcription regulation</keyword>
<feature type="active site" description="For autocatalytic cleavage activity" evidence="12">
    <location>
        <position position="156"/>
    </location>
</feature>
<dbReference type="InterPro" id="IPR006199">
    <property type="entry name" value="LexA_DNA-bd_dom"/>
</dbReference>
<keyword evidence="4 12" id="KW-0227">DNA damage</keyword>
<comment type="subunit">
    <text evidence="12">Homodimer.</text>
</comment>
<evidence type="ECO:0000256" key="9">
    <source>
        <dbReference type="ARBA" id="ARBA00023163"/>
    </source>
</evidence>
<dbReference type="Pfam" id="PF01726">
    <property type="entry name" value="LexA_DNA_bind"/>
    <property type="match status" value="1"/>
</dbReference>
<dbReference type="PRINTS" id="PR00726">
    <property type="entry name" value="LEXASERPTASE"/>
</dbReference>
<dbReference type="SUPFAM" id="SSF46785">
    <property type="entry name" value="Winged helix' DNA-binding domain"/>
    <property type="match status" value="1"/>
</dbReference>